<dbReference type="Proteomes" id="UP000184305">
    <property type="component" value="Unassembled WGS sequence"/>
</dbReference>
<evidence type="ECO:0008006" key="3">
    <source>
        <dbReference type="Google" id="ProtNLM"/>
    </source>
</evidence>
<dbReference type="EMBL" id="FRBQ01000013">
    <property type="protein sequence ID" value="SHN06414.1"/>
    <property type="molecule type" value="Genomic_DNA"/>
</dbReference>
<sequence length="213" mass="24305">MSDFLKKLEAKHKKTSATETMTIRVTAEEDAAIKELANFYECTRQDLIHDLITEYLLPAWKQLESESTSVDVVPPQHAQDKQHYYVLNTNKVHDVADHDYMLRDGVAAAFEDGYKEKINRFKTGDTIFLYESGKGIVAFGTADGVTQKAPHYGKPDKTHFQKLNGFKKLEKPLSPKDICRVLERNIKFVQTLTYLTDGETLLADLHKQLKQKA</sequence>
<evidence type="ECO:0000313" key="2">
    <source>
        <dbReference type="Proteomes" id="UP000184305"/>
    </source>
</evidence>
<name>A0A1M7NSF3_9GAMM</name>
<accession>A0A1M7NSF3</accession>
<gene>
    <name evidence="1" type="ORF">SAMN05216288_0437</name>
</gene>
<dbReference type="RefSeq" id="WP_073268585.1">
    <property type="nucleotide sequence ID" value="NZ_FRBQ01000013.1"/>
</dbReference>
<keyword evidence="2" id="KW-1185">Reference proteome</keyword>
<dbReference type="STRING" id="1220495.SAMN05216288_0437"/>
<proteinExistence type="predicted"/>
<reference evidence="2" key="1">
    <citation type="submission" date="2016-11" db="EMBL/GenBank/DDBJ databases">
        <authorList>
            <person name="Varghese N."/>
            <person name="Submissions S."/>
        </authorList>
    </citation>
    <scope>NUCLEOTIDE SEQUENCE [LARGE SCALE GENOMIC DNA]</scope>
    <source>
        <strain evidence="2">CECT 8089</strain>
    </source>
</reference>
<protein>
    <recommendedName>
        <fullName evidence="3">EVE domain-containing protein</fullName>
    </recommendedName>
</protein>
<evidence type="ECO:0000313" key="1">
    <source>
        <dbReference type="EMBL" id="SHN06414.1"/>
    </source>
</evidence>
<dbReference type="OrthoDB" id="6659686at2"/>
<dbReference type="AlphaFoldDB" id="A0A1M7NSF3"/>
<organism evidence="1 2">
    <name type="scientific">Phytopseudomonas punonensis</name>
    <dbReference type="NCBI Taxonomy" id="1220495"/>
    <lineage>
        <taxon>Bacteria</taxon>
        <taxon>Pseudomonadati</taxon>
        <taxon>Pseudomonadota</taxon>
        <taxon>Gammaproteobacteria</taxon>
        <taxon>Pseudomonadales</taxon>
        <taxon>Pseudomonadaceae</taxon>
        <taxon>Phytopseudomonas</taxon>
    </lineage>
</organism>